<reference evidence="10 11" key="1">
    <citation type="submission" date="2022-10" db="EMBL/GenBank/DDBJ databases">
        <title>Comparative genomics and taxonomic characterization of three novel marine species of genus Reichenbachiella exhibiting antioxidant and polysaccharide degradation activities.</title>
        <authorList>
            <person name="Muhammad N."/>
            <person name="Lee Y.-J."/>
            <person name="Ko J."/>
            <person name="Kim S.-G."/>
        </authorList>
    </citation>
    <scope>NUCLEOTIDE SEQUENCE [LARGE SCALE GENOMIC DNA]</scope>
    <source>
        <strain evidence="10 11">ABR2-5</strain>
    </source>
</reference>
<dbReference type="SUPFAM" id="SSF52540">
    <property type="entry name" value="P-loop containing nucleoside triphosphate hydrolases"/>
    <property type="match status" value="1"/>
</dbReference>
<dbReference type="RefSeq" id="WP_264139787.1">
    <property type="nucleotide sequence ID" value="NZ_JAOYOD010000001.1"/>
</dbReference>
<feature type="domain" description="ABC transporter" evidence="9">
    <location>
        <begin position="5"/>
        <end position="237"/>
    </location>
</feature>
<dbReference type="InterPro" id="IPR017871">
    <property type="entry name" value="ABC_transporter-like_CS"/>
</dbReference>
<dbReference type="Gene3D" id="3.40.50.300">
    <property type="entry name" value="P-loop containing nucleotide triphosphate hydrolases"/>
    <property type="match status" value="1"/>
</dbReference>
<dbReference type="InterPro" id="IPR003439">
    <property type="entry name" value="ABC_transporter-like_ATP-bd"/>
</dbReference>
<evidence type="ECO:0000313" key="10">
    <source>
        <dbReference type="EMBL" id="MCV9388894.1"/>
    </source>
</evidence>
<evidence type="ECO:0000256" key="8">
    <source>
        <dbReference type="ARBA" id="ARBA00023136"/>
    </source>
</evidence>
<dbReference type="SUPFAM" id="SSF50331">
    <property type="entry name" value="MOP-like"/>
    <property type="match status" value="1"/>
</dbReference>
<sequence>MSSLVQVQNISKSFDNNAVIKNISFDIPEGEVICILGQSGSGKSTLLRMIGGLEDADEGTIMVDNEEITGPAKNLVPGYDFINFVSQHFKLERFRTVKDNISSVISYYPDEDREARIQELLELCKLTEKAKSFPHELSGGQQQRVAIAMALADEPFLLLMDEPFSNLDVNMKTEIRGEIVDILKKAEVTVILVSHDPVDAMAIADRVMILENGEISQIDSPKELYENPKSSYAAQFLGPINYIQTNGSVEGVRPEHFVLSDSGTHEGKISQCLFMGMHYHLSVNSGIAESKLLIYSKEALPVGQSIRFDIEKGS</sequence>
<dbReference type="Pfam" id="PF00005">
    <property type="entry name" value="ABC_tran"/>
    <property type="match status" value="1"/>
</dbReference>
<protein>
    <submittedName>
        <fullName evidence="10">ABC transporter ATP-binding protein</fullName>
    </submittedName>
</protein>
<keyword evidence="6" id="KW-0408">Iron</keyword>
<dbReference type="InterPro" id="IPR050093">
    <property type="entry name" value="ABC_SmlMolc_Importer"/>
</dbReference>
<evidence type="ECO:0000256" key="5">
    <source>
        <dbReference type="ARBA" id="ARBA00022840"/>
    </source>
</evidence>
<evidence type="ECO:0000256" key="4">
    <source>
        <dbReference type="ARBA" id="ARBA00022741"/>
    </source>
</evidence>
<dbReference type="EMBL" id="JAOYOD010000001">
    <property type="protein sequence ID" value="MCV9388894.1"/>
    <property type="molecule type" value="Genomic_DNA"/>
</dbReference>
<gene>
    <name evidence="10" type="ORF">N7U62_19610</name>
</gene>
<dbReference type="InterPro" id="IPR008995">
    <property type="entry name" value="Mo/tungstate-bd_C_term_dom"/>
</dbReference>
<dbReference type="Proteomes" id="UP001300692">
    <property type="component" value="Unassembled WGS sequence"/>
</dbReference>
<dbReference type="PANTHER" id="PTHR42781:SF4">
    <property type="entry name" value="SPERMIDINE_PUTRESCINE IMPORT ATP-BINDING PROTEIN POTA"/>
    <property type="match status" value="1"/>
</dbReference>
<evidence type="ECO:0000256" key="7">
    <source>
        <dbReference type="ARBA" id="ARBA00023065"/>
    </source>
</evidence>
<dbReference type="CDD" id="cd03259">
    <property type="entry name" value="ABC_Carb_Solutes_like"/>
    <property type="match status" value="1"/>
</dbReference>
<evidence type="ECO:0000256" key="6">
    <source>
        <dbReference type="ARBA" id="ARBA00023004"/>
    </source>
</evidence>
<proteinExistence type="predicted"/>
<keyword evidence="7" id="KW-0406">Ion transport</keyword>
<accession>A0ABT3CZF1</accession>
<dbReference type="PANTHER" id="PTHR42781">
    <property type="entry name" value="SPERMIDINE/PUTRESCINE IMPORT ATP-BINDING PROTEIN POTA"/>
    <property type="match status" value="1"/>
</dbReference>
<evidence type="ECO:0000259" key="9">
    <source>
        <dbReference type="PROSITE" id="PS50893"/>
    </source>
</evidence>
<keyword evidence="8" id="KW-0472">Membrane</keyword>
<dbReference type="InterPro" id="IPR003593">
    <property type="entry name" value="AAA+_ATPase"/>
</dbReference>
<evidence type="ECO:0000256" key="3">
    <source>
        <dbReference type="ARBA" id="ARBA00022496"/>
    </source>
</evidence>
<keyword evidence="4" id="KW-0547">Nucleotide-binding</keyword>
<name>A0ABT3CZF1_9BACT</name>
<dbReference type="GO" id="GO:0005524">
    <property type="term" value="F:ATP binding"/>
    <property type="evidence" value="ECO:0007669"/>
    <property type="project" value="UniProtKB-KW"/>
</dbReference>
<dbReference type="InterPro" id="IPR015853">
    <property type="entry name" value="ABC_transpr_FbpC"/>
</dbReference>
<evidence type="ECO:0000313" key="11">
    <source>
        <dbReference type="Proteomes" id="UP001300692"/>
    </source>
</evidence>
<keyword evidence="11" id="KW-1185">Reference proteome</keyword>
<evidence type="ECO:0000256" key="2">
    <source>
        <dbReference type="ARBA" id="ARBA00022475"/>
    </source>
</evidence>
<organism evidence="10 11">
    <name type="scientific">Reichenbachiella ulvae</name>
    <dbReference type="NCBI Taxonomy" id="2980104"/>
    <lineage>
        <taxon>Bacteria</taxon>
        <taxon>Pseudomonadati</taxon>
        <taxon>Bacteroidota</taxon>
        <taxon>Cytophagia</taxon>
        <taxon>Cytophagales</taxon>
        <taxon>Reichenbachiellaceae</taxon>
        <taxon>Reichenbachiella</taxon>
    </lineage>
</organism>
<dbReference type="InterPro" id="IPR027417">
    <property type="entry name" value="P-loop_NTPase"/>
</dbReference>
<dbReference type="PROSITE" id="PS00211">
    <property type="entry name" value="ABC_TRANSPORTER_1"/>
    <property type="match status" value="1"/>
</dbReference>
<dbReference type="SMART" id="SM00382">
    <property type="entry name" value="AAA"/>
    <property type="match status" value="1"/>
</dbReference>
<comment type="caution">
    <text evidence="10">The sequence shown here is derived from an EMBL/GenBank/DDBJ whole genome shotgun (WGS) entry which is preliminary data.</text>
</comment>
<keyword evidence="2" id="KW-1003">Cell membrane</keyword>
<dbReference type="PROSITE" id="PS50893">
    <property type="entry name" value="ABC_TRANSPORTER_2"/>
    <property type="match status" value="1"/>
</dbReference>
<keyword evidence="1" id="KW-0813">Transport</keyword>
<keyword evidence="5 10" id="KW-0067">ATP-binding</keyword>
<evidence type="ECO:0000256" key="1">
    <source>
        <dbReference type="ARBA" id="ARBA00022448"/>
    </source>
</evidence>
<keyword evidence="3" id="KW-0410">Iron transport</keyword>